<sequence length="136" mass="14978">MSTAQSPTVRDNLPADVMNPACPSRTVLARMGERWTPLVVEALDAGPLRFTQVRATVGGVTPKVLTHTLRLMEQDGLVARRVYAEVPPRVEYELTALGRSLREPVRAARRWAETHVGDVLEARDAWDQGHSSQAPA</sequence>
<reference evidence="6" key="1">
    <citation type="submission" date="2016-10" db="EMBL/GenBank/DDBJ databases">
        <authorList>
            <person name="Varghese N."/>
            <person name="Submissions S."/>
        </authorList>
    </citation>
    <scope>NUCLEOTIDE SEQUENCE [LARGE SCALE GENOMIC DNA]</scope>
    <source>
        <strain evidence="6">DSM 16859</strain>
    </source>
</reference>
<feature type="domain" description="HTH hxlR-type" evidence="4">
    <location>
        <begin position="22"/>
        <end position="120"/>
    </location>
</feature>
<dbReference type="OrthoDB" id="370168at2"/>
<dbReference type="PROSITE" id="PS51118">
    <property type="entry name" value="HTH_HXLR"/>
    <property type="match status" value="1"/>
</dbReference>
<dbReference type="GO" id="GO:0003677">
    <property type="term" value="F:DNA binding"/>
    <property type="evidence" value="ECO:0007669"/>
    <property type="project" value="UniProtKB-KW"/>
</dbReference>
<dbReference type="InterPro" id="IPR002577">
    <property type="entry name" value="HTH_HxlR"/>
</dbReference>
<evidence type="ECO:0000256" key="2">
    <source>
        <dbReference type="ARBA" id="ARBA00023125"/>
    </source>
</evidence>
<dbReference type="Pfam" id="PF01638">
    <property type="entry name" value="HxlR"/>
    <property type="match status" value="1"/>
</dbReference>
<dbReference type="AlphaFoldDB" id="A0A1H9RYJ1"/>
<keyword evidence="1" id="KW-0805">Transcription regulation</keyword>
<proteinExistence type="predicted"/>
<dbReference type="Proteomes" id="UP000198815">
    <property type="component" value="Unassembled WGS sequence"/>
</dbReference>
<keyword evidence="6" id="KW-1185">Reference proteome</keyword>
<keyword evidence="2 5" id="KW-0238">DNA-binding</keyword>
<dbReference type="EMBL" id="FOGZ01000010">
    <property type="protein sequence ID" value="SER77734.1"/>
    <property type="molecule type" value="Genomic_DNA"/>
</dbReference>
<dbReference type="SUPFAM" id="SSF46785">
    <property type="entry name" value="Winged helix' DNA-binding domain"/>
    <property type="match status" value="1"/>
</dbReference>
<evidence type="ECO:0000259" key="4">
    <source>
        <dbReference type="PROSITE" id="PS51118"/>
    </source>
</evidence>
<evidence type="ECO:0000256" key="1">
    <source>
        <dbReference type="ARBA" id="ARBA00023015"/>
    </source>
</evidence>
<dbReference type="PANTHER" id="PTHR33204">
    <property type="entry name" value="TRANSCRIPTIONAL REGULATOR, MARR FAMILY"/>
    <property type="match status" value="1"/>
</dbReference>
<organism evidence="5 6">
    <name type="scientific">Propionibacterium cyclohexanicum</name>
    <dbReference type="NCBI Taxonomy" id="64702"/>
    <lineage>
        <taxon>Bacteria</taxon>
        <taxon>Bacillati</taxon>
        <taxon>Actinomycetota</taxon>
        <taxon>Actinomycetes</taxon>
        <taxon>Propionibacteriales</taxon>
        <taxon>Propionibacteriaceae</taxon>
        <taxon>Propionibacterium</taxon>
    </lineage>
</organism>
<keyword evidence="3" id="KW-0804">Transcription</keyword>
<name>A0A1H9RYJ1_9ACTN</name>
<dbReference type="PANTHER" id="PTHR33204:SF18">
    <property type="entry name" value="TRANSCRIPTIONAL REGULATORY PROTEIN"/>
    <property type="match status" value="1"/>
</dbReference>
<gene>
    <name evidence="5" type="ORF">SAMN05443377_11036</name>
</gene>
<dbReference type="InterPro" id="IPR036390">
    <property type="entry name" value="WH_DNA-bd_sf"/>
</dbReference>
<dbReference type="InterPro" id="IPR036388">
    <property type="entry name" value="WH-like_DNA-bd_sf"/>
</dbReference>
<dbReference type="Gene3D" id="1.10.10.10">
    <property type="entry name" value="Winged helix-like DNA-binding domain superfamily/Winged helix DNA-binding domain"/>
    <property type="match status" value="1"/>
</dbReference>
<evidence type="ECO:0000313" key="6">
    <source>
        <dbReference type="Proteomes" id="UP000198815"/>
    </source>
</evidence>
<protein>
    <submittedName>
        <fullName evidence="5">DNA-binding transcriptional regulator, HxlR family</fullName>
    </submittedName>
</protein>
<evidence type="ECO:0000256" key="3">
    <source>
        <dbReference type="ARBA" id="ARBA00023163"/>
    </source>
</evidence>
<evidence type="ECO:0000313" key="5">
    <source>
        <dbReference type="EMBL" id="SER77734.1"/>
    </source>
</evidence>
<dbReference type="RefSeq" id="WP_091969103.1">
    <property type="nucleotide sequence ID" value="NZ_FOGZ01000010.1"/>
</dbReference>
<accession>A0A1H9RYJ1</accession>